<gene>
    <name evidence="1" type="ORF">Q31b_37700</name>
</gene>
<organism evidence="1 2">
    <name type="scientific">Novipirellula aureliae</name>
    <dbReference type="NCBI Taxonomy" id="2527966"/>
    <lineage>
        <taxon>Bacteria</taxon>
        <taxon>Pseudomonadati</taxon>
        <taxon>Planctomycetota</taxon>
        <taxon>Planctomycetia</taxon>
        <taxon>Pirellulales</taxon>
        <taxon>Pirellulaceae</taxon>
        <taxon>Novipirellula</taxon>
    </lineage>
</organism>
<evidence type="ECO:0000313" key="2">
    <source>
        <dbReference type="Proteomes" id="UP000315471"/>
    </source>
</evidence>
<dbReference type="EMBL" id="SJPY01000006">
    <property type="protein sequence ID" value="TWU38692.1"/>
    <property type="molecule type" value="Genomic_DNA"/>
</dbReference>
<proteinExistence type="predicted"/>
<name>A0A5C6DQ00_9BACT</name>
<dbReference type="AlphaFoldDB" id="A0A5C6DQ00"/>
<accession>A0A5C6DQ00</accession>
<sequence>MATAFMVKNDGRFCRDCGGPMTRLGDGSFCENTTTKGSQKDVKDVCEALGRERRLFCEHCGEAVRLGETVCPDACCGKTAYRP</sequence>
<comment type="caution">
    <text evidence="1">The sequence shown here is derived from an EMBL/GenBank/DDBJ whole genome shotgun (WGS) entry which is preliminary data.</text>
</comment>
<protein>
    <submittedName>
        <fullName evidence="1">Uncharacterized protein</fullName>
    </submittedName>
</protein>
<keyword evidence="2" id="KW-1185">Reference proteome</keyword>
<evidence type="ECO:0000313" key="1">
    <source>
        <dbReference type="EMBL" id="TWU38692.1"/>
    </source>
</evidence>
<dbReference type="Proteomes" id="UP000315471">
    <property type="component" value="Unassembled WGS sequence"/>
</dbReference>
<reference evidence="1 2" key="1">
    <citation type="submission" date="2019-02" db="EMBL/GenBank/DDBJ databases">
        <title>Deep-cultivation of Planctomycetes and their phenomic and genomic characterization uncovers novel biology.</title>
        <authorList>
            <person name="Wiegand S."/>
            <person name="Jogler M."/>
            <person name="Boedeker C."/>
            <person name="Pinto D."/>
            <person name="Vollmers J."/>
            <person name="Rivas-Marin E."/>
            <person name="Kohn T."/>
            <person name="Peeters S.H."/>
            <person name="Heuer A."/>
            <person name="Rast P."/>
            <person name="Oberbeckmann S."/>
            <person name="Bunk B."/>
            <person name="Jeske O."/>
            <person name="Meyerdierks A."/>
            <person name="Storesund J.E."/>
            <person name="Kallscheuer N."/>
            <person name="Luecker S."/>
            <person name="Lage O.M."/>
            <person name="Pohl T."/>
            <person name="Merkel B.J."/>
            <person name="Hornburger P."/>
            <person name="Mueller R.-W."/>
            <person name="Bruemmer F."/>
            <person name="Labrenz M."/>
            <person name="Spormann A.M."/>
            <person name="Op Den Camp H."/>
            <person name="Overmann J."/>
            <person name="Amann R."/>
            <person name="Jetten M.S.M."/>
            <person name="Mascher T."/>
            <person name="Medema M.H."/>
            <person name="Devos D.P."/>
            <person name="Kaster A.-K."/>
            <person name="Ovreas L."/>
            <person name="Rohde M."/>
            <person name="Galperin M.Y."/>
            <person name="Jogler C."/>
        </authorList>
    </citation>
    <scope>NUCLEOTIDE SEQUENCE [LARGE SCALE GENOMIC DNA]</scope>
    <source>
        <strain evidence="1 2">Q31b</strain>
    </source>
</reference>